<accession>A0A368U8W3</accession>
<dbReference type="RefSeq" id="WP_114484957.1">
    <property type="nucleotide sequence ID" value="NZ_CBCSHM010000005.1"/>
</dbReference>
<reference evidence="1 2" key="1">
    <citation type="submission" date="2018-07" db="EMBL/GenBank/DDBJ databases">
        <title>Halomonas rutogse sp. nov., isolated from Lake TangqianCo on Tibetan Plateau.</title>
        <authorList>
            <person name="Lu H."/>
            <person name="Xing P."/>
            <person name="Wu Q."/>
        </authorList>
    </citation>
    <scope>NUCLEOTIDE SEQUENCE [LARGE SCALE GENOMIC DNA]</scope>
    <source>
        <strain evidence="1 2">TQ8S</strain>
    </source>
</reference>
<comment type="caution">
    <text evidence="1">The sequence shown here is derived from an EMBL/GenBank/DDBJ whole genome shotgun (WGS) entry which is preliminary data.</text>
</comment>
<dbReference type="EMBL" id="QPIJ01000001">
    <property type="protein sequence ID" value="RCV93629.1"/>
    <property type="molecule type" value="Genomic_DNA"/>
</dbReference>
<dbReference type="Proteomes" id="UP000253204">
    <property type="component" value="Unassembled WGS sequence"/>
</dbReference>
<protein>
    <submittedName>
        <fullName evidence="1">Uncharacterized protein</fullName>
    </submittedName>
</protein>
<proteinExistence type="predicted"/>
<evidence type="ECO:0000313" key="1">
    <source>
        <dbReference type="EMBL" id="RCV93629.1"/>
    </source>
</evidence>
<keyword evidence="2" id="KW-1185">Reference proteome</keyword>
<sequence length="65" mass="7117">MTTAKKIHAQGGYEFFARFDQEAEVYEIFTEEECEGYIGVADGLADAKEVAKAHAAEMAGIDGRE</sequence>
<name>A0A368U8W3_9GAMM</name>
<evidence type="ECO:0000313" key="2">
    <source>
        <dbReference type="Proteomes" id="UP000253204"/>
    </source>
</evidence>
<gene>
    <name evidence="1" type="ORF">DU506_00295</name>
</gene>
<dbReference type="AlphaFoldDB" id="A0A368U8W3"/>
<organism evidence="1 2">
    <name type="scientific">Vreelandella rituensis</name>
    <dbReference type="NCBI Taxonomy" id="2282306"/>
    <lineage>
        <taxon>Bacteria</taxon>
        <taxon>Pseudomonadati</taxon>
        <taxon>Pseudomonadota</taxon>
        <taxon>Gammaproteobacteria</taxon>
        <taxon>Oceanospirillales</taxon>
        <taxon>Halomonadaceae</taxon>
        <taxon>Vreelandella</taxon>
    </lineage>
</organism>